<dbReference type="InterPro" id="IPR019490">
    <property type="entry name" value="Glu6P/Mann6P_isomerase_C"/>
</dbReference>
<comment type="caution">
    <text evidence="4">The sequence shown here is derived from an EMBL/GenBank/DDBJ whole genome shotgun (WGS) entry which is preliminary data.</text>
</comment>
<dbReference type="Pfam" id="PF10432">
    <property type="entry name" value="bact-PGI_C"/>
    <property type="match status" value="1"/>
</dbReference>
<dbReference type="Gene3D" id="3.40.50.10490">
    <property type="entry name" value="Glucose-6-phosphate isomerase like protein, domain 1"/>
    <property type="match status" value="2"/>
</dbReference>
<proteinExistence type="inferred from homology"/>
<dbReference type="AlphaFoldDB" id="A0A1F8EXZ6"/>
<dbReference type="PROSITE" id="PS51464">
    <property type="entry name" value="SIS"/>
    <property type="match status" value="1"/>
</dbReference>
<organism evidence="4 5">
    <name type="scientific">Candidatus Yanofskybacteria bacterium RIFCSPHIGHO2_01_FULL_44_17</name>
    <dbReference type="NCBI Taxonomy" id="1802668"/>
    <lineage>
        <taxon>Bacteria</taxon>
        <taxon>Candidatus Yanofskyibacteriota</taxon>
    </lineage>
</organism>
<dbReference type="SUPFAM" id="SSF53697">
    <property type="entry name" value="SIS domain"/>
    <property type="match status" value="1"/>
</dbReference>
<gene>
    <name evidence="4" type="ORF">A2831_03715</name>
</gene>
<evidence type="ECO:0000313" key="4">
    <source>
        <dbReference type="EMBL" id="OGN05747.1"/>
    </source>
</evidence>
<evidence type="ECO:0000256" key="1">
    <source>
        <dbReference type="ARBA" id="ARBA00010523"/>
    </source>
</evidence>
<dbReference type="InterPro" id="IPR001347">
    <property type="entry name" value="SIS_dom"/>
</dbReference>
<name>A0A1F8EXZ6_9BACT</name>
<dbReference type="GO" id="GO:0004476">
    <property type="term" value="F:mannose-6-phosphate isomerase activity"/>
    <property type="evidence" value="ECO:0007669"/>
    <property type="project" value="InterPro"/>
</dbReference>
<protein>
    <recommendedName>
        <fullName evidence="3">SIS domain-containing protein</fullName>
    </recommendedName>
</protein>
<dbReference type="CDD" id="cd05637">
    <property type="entry name" value="SIS_PGI_PMI_2"/>
    <property type="match status" value="1"/>
</dbReference>
<dbReference type="STRING" id="1802668.A2831_03715"/>
<evidence type="ECO:0000256" key="2">
    <source>
        <dbReference type="ARBA" id="ARBA00023235"/>
    </source>
</evidence>
<keyword evidence="2" id="KW-0413">Isomerase</keyword>
<dbReference type="GO" id="GO:0004347">
    <property type="term" value="F:glucose-6-phosphate isomerase activity"/>
    <property type="evidence" value="ECO:0007669"/>
    <property type="project" value="InterPro"/>
</dbReference>
<sequence length="322" mass="36420">MLKQEIQNFSKQLDYEPIIENISNFHKKNKFIVCGMGGSNLAAGIIEGWRPKLDVNLHRDYGLPDMEVAELKEYLIIVSSYSGDTEETLSSFNEAHARGVPIIAITTGGKLLDLAQSQNYPFIKFPKVNSGPRLAVGYSIKATLKAMSEETLLHDISDTGKLLNTASHESMGRDIAQKLQNKIPLIYSSGRNAGLSRYWKISFNETAKLPAFYNFLPELNHNELAGFNSKIFDGKLNHKFTPIFLNDPDDDPRIQKRMAASKKILENKGFDIVNFDLSGPSLWHKAFASILTTMWTTYFLAEYYHVDPEDISMIEDFKRLVN</sequence>
<feature type="domain" description="SIS" evidence="3">
    <location>
        <begin position="18"/>
        <end position="162"/>
    </location>
</feature>
<evidence type="ECO:0000313" key="5">
    <source>
        <dbReference type="Proteomes" id="UP000177507"/>
    </source>
</evidence>
<evidence type="ECO:0000259" key="3">
    <source>
        <dbReference type="PROSITE" id="PS51464"/>
    </source>
</evidence>
<dbReference type="EMBL" id="MGJI01000004">
    <property type="protein sequence ID" value="OGN05747.1"/>
    <property type="molecule type" value="Genomic_DNA"/>
</dbReference>
<accession>A0A1F8EXZ6</accession>
<dbReference type="GO" id="GO:0005975">
    <property type="term" value="P:carbohydrate metabolic process"/>
    <property type="evidence" value="ECO:0007669"/>
    <property type="project" value="InterPro"/>
</dbReference>
<reference evidence="4 5" key="1">
    <citation type="journal article" date="2016" name="Nat. Commun.">
        <title>Thousands of microbial genomes shed light on interconnected biogeochemical processes in an aquifer system.</title>
        <authorList>
            <person name="Anantharaman K."/>
            <person name="Brown C.T."/>
            <person name="Hug L.A."/>
            <person name="Sharon I."/>
            <person name="Castelle C.J."/>
            <person name="Probst A.J."/>
            <person name="Thomas B.C."/>
            <person name="Singh A."/>
            <person name="Wilkins M.J."/>
            <person name="Karaoz U."/>
            <person name="Brodie E.L."/>
            <person name="Williams K.H."/>
            <person name="Hubbard S.S."/>
            <person name="Banfield J.F."/>
        </authorList>
    </citation>
    <scope>NUCLEOTIDE SEQUENCE [LARGE SCALE GENOMIC DNA]</scope>
</reference>
<dbReference type="Proteomes" id="UP000177507">
    <property type="component" value="Unassembled WGS sequence"/>
</dbReference>
<dbReference type="GO" id="GO:0097367">
    <property type="term" value="F:carbohydrate derivative binding"/>
    <property type="evidence" value="ECO:0007669"/>
    <property type="project" value="InterPro"/>
</dbReference>
<dbReference type="InterPro" id="IPR046348">
    <property type="entry name" value="SIS_dom_sf"/>
</dbReference>
<dbReference type="GO" id="GO:1901135">
    <property type="term" value="P:carbohydrate derivative metabolic process"/>
    <property type="evidence" value="ECO:0007669"/>
    <property type="project" value="InterPro"/>
</dbReference>
<comment type="similarity">
    <text evidence="1">Belongs to the PGI/PMI family.</text>
</comment>